<dbReference type="AlphaFoldDB" id="A0A9E7PM86"/>
<dbReference type="Proteomes" id="UP001060368">
    <property type="component" value="Chromosome"/>
</dbReference>
<dbReference type="InterPro" id="IPR035965">
    <property type="entry name" value="PAS-like_dom_sf"/>
</dbReference>
<keyword evidence="3" id="KW-0597">Phosphoprotein</keyword>
<evidence type="ECO:0000259" key="8">
    <source>
        <dbReference type="PROSITE" id="PS50113"/>
    </source>
</evidence>
<keyword evidence="4" id="KW-0808">Transferase</keyword>
<dbReference type="SMART" id="SM00387">
    <property type="entry name" value="HATPase_c"/>
    <property type="match status" value="1"/>
</dbReference>
<dbReference type="CDD" id="cd00130">
    <property type="entry name" value="PAS"/>
    <property type="match status" value="4"/>
</dbReference>
<feature type="domain" description="PAS" evidence="7">
    <location>
        <begin position="173"/>
        <end position="212"/>
    </location>
</feature>
<feature type="domain" description="PAS" evidence="7">
    <location>
        <begin position="393"/>
        <end position="448"/>
    </location>
</feature>
<dbReference type="PANTHER" id="PTHR43304:SF1">
    <property type="entry name" value="PAC DOMAIN-CONTAINING PROTEIN"/>
    <property type="match status" value="1"/>
</dbReference>
<accession>A0A9E7PM86</accession>
<dbReference type="InterPro" id="IPR052162">
    <property type="entry name" value="Sensor_kinase/Photoreceptor"/>
</dbReference>
<dbReference type="Pfam" id="PF02518">
    <property type="entry name" value="HATPase_c"/>
    <property type="match status" value="1"/>
</dbReference>
<comment type="catalytic activity">
    <reaction evidence="1">
        <text>ATP + protein L-histidine = ADP + protein N-phospho-L-histidine.</text>
        <dbReference type="EC" id="2.7.13.3"/>
    </reaction>
</comment>
<dbReference type="PROSITE" id="PS50113">
    <property type="entry name" value="PAC"/>
    <property type="match status" value="2"/>
</dbReference>
<evidence type="ECO:0000313" key="9">
    <source>
        <dbReference type="EMBL" id="UUX91539.1"/>
    </source>
</evidence>
<dbReference type="GO" id="GO:0004673">
    <property type="term" value="F:protein histidine kinase activity"/>
    <property type="evidence" value="ECO:0007669"/>
    <property type="project" value="UniProtKB-EC"/>
</dbReference>
<dbReference type="InterPro" id="IPR013655">
    <property type="entry name" value="PAS_fold_3"/>
</dbReference>
<feature type="domain" description="Histidine kinase" evidence="6">
    <location>
        <begin position="757"/>
        <end position="855"/>
    </location>
</feature>
<keyword evidence="10" id="KW-1185">Reference proteome</keyword>
<dbReference type="PANTHER" id="PTHR43304">
    <property type="entry name" value="PHYTOCHROME-LIKE PROTEIN CPH1"/>
    <property type="match status" value="1"/>
</dbReference>
<dbReference type="InterPro" id="IPR001610">
    <property type="entry name" value="PAC"/>
</dbReference>
<evidence type="ECO:0000259" key="6">
    <source>
        <dbReference type="PROSITE" id="PS50109"/>
    </source>
</evidence>
<dbReference type="InterPro" id="IPR000700">
    <property type="entry name" value="PAS-assoc_C"/>
</dbReference>
<organism evidence="9 10">
    <name type="scientific">Methanoplanus endosymbiosus</name>
    <dbReference type="NCBI Taxonomy" id="33865"/>
    <lineage>
        <taxon>Archaea</taxon>
        <taxon>Methanobacteriati</taxon>
        <taxon>Methanobacteriota</taxon>
        <taxon>Stenosarchaea group</taxon>
        <taxon>Methanomicrobia</taxon>
        <taxon>Methanomicrobiales</taxon>
        <taxon>Methanomicrobiaceae</taxon>
        <taxon>Methanoplanus</taxon>
    </lineage>
</organism>
<dbReference type="SMART" id="SM00086">
    <property type="entry name" value="PAC"/>
    <property type="match status" value="3"/>
</dbReference>
<dbReference type="SUPFAM" id="SSF55874">
    <property type="entry name" value="ATPase domain of HSP90 chaperone/DNA topoisomerase II/histidine kinase"/>
    <property type="match status" value="1"/>
</dbReference>
<sequence>MSDDSNCSMSAGKKCLDKLSELISLEVSGDEIYGIMAEIISSVFSEPENTGVVISVGDEDWHSSSYDVSKEYSASLKRDLELGGISYGYINIVYYGSSYSGDEYFTDRDELFLDAVSCRILIICLKDDGRSELDSCNVDAGAYRQILNNSPFIAFLWDTGEGWPVRFVSDNVSILGYTPDDFYSGNILYADLIHPDDLKRVEEEISGYLSAGANDYTQEYRVFNHAGEMRNIYDRTIVRRDEANNPVLFEGIIIDITERVETEEKLKLANEKYSTVFSLNPDVIILSTLDEGVVLEVNDKWESFSGIHRDDIIGKKILEFGLYLSSDDRARYIDGLKESGSVLNFEVNLNIMNTVRTAFMSGRIIELGDAKCLITIIHDITEQKVVEEKLKESEEKFRAVSETAIDAICMMDDSGAVVFWNKAAEEMFGYTSDDVSGKDFMKLFFPENMVSGSEGGLERFSDIGWCPHKGRIFESELLNKNSAKIPVEISSSLLILGDRNFIVSIIRDISERKGYEEDLKDAALKIRTIFDSIADGMYVIDRDYRVIDANKELYDIFGLKPEDLTGKHCYSVFHDAEEPCEVCAARDVFEKGITSRVEKSVTNPDGLVLYYDTFATPITDSSGNVVQAVVSGRNITDMNNYRSSLEEANKKLNLLSSITRHDILNSITIAIGYLGLMKDNIPVEDKDYASKLGMSIKNIQKQIEFTRDYQDMGIKPPEWQAIEPIILECLSEGGGVPSGVHVSLEIIPVTIYADAMLKKAFCNIITNAYKHASGMNNLSFISGNEGGNLVFRICDDGIGIPADKKESIFRPAFGRKHGYGLFLVREILSITGITITESGNEGEGASFEIIIPAGKWQSA</sequence>
<dbReference type="KEGG" id="mend:L6E24_09165"/>
<dbReference type="PROSITE" id="PS50109">
    <property type="entry name" value="HIS_KIN"/>
    <property type="match status" value="1"/>
</dbReference>
<evidence type="ECO:0000256" key="5">
    <source>
        <dbReference type="ARBA" id="ARBA00022777"/>
    </source>
</evidence>
<dbReference type="Gene3D" id="3.30.450.20">
    <property type="entry name" value="PAS domain"/>
    <property type="match status" value="4"/>
</dbReference>
<feature type="domain" description="PAS" evidence="7">
    <location>
        <begin position="522"/>
        <end position="574"/>
    </location>
</feature>
<proteinExistence type="predicted"/>
<dbReference type="InterPro" id="IPR005467">
    <property type="entry name" value="His_kinase_dom"/>
</dbReference>
<dbReference type="EC" id="2.7.13.3" evidence="2"/>
<evidence type="ECO:0000256" key="3">
    <source>
        <dbReference type="ARBA" id="ARBA00022553"/>
    </source>
</evidence>
<dbReference type="GeneID" id="74307869"/>
<gene>
    <name evidence="9" type="ORF">L6E24_09165</name>
</gene>
<dbReference type="CDD" id="cd00075">
    <property type="entry name" value="HATPase"/>
    <property type="match status" value="1"/>
</dbReference>
<dbReference type="NCBIfam" id="TIGR00229">
    <property type="entry name" value="sensory_box"/>
    <property type="match status" value="4"/>
</dbReference>
<dbReference type="InterPro" id="IPR036890">
    <property type="entry name" value="HATPase_C_sf"/>
</dbReference>
<reference evidence="9" key="1">
    <citation type="submission" date="2022-04" db="EMBL/GenBank/DDBJ databases">
        <title>Complete genome of Methanoplanus endosymbiosus DSM 3599.</title>
        <authorList>
            <person name="Chen S.-C."/>
            <person name="You Y.-T."/>
            <person name="Zhou Y.-Z."/>
            <person name="Lai M.-C."/>
        </authorList>
    </citation>
    <scope>NUCLEOTIDE SEQUENCE</scope>
    <source>
        <strain evidence="9">DSM 3599</strain>
    </source>
</reference>
<feature type="domain" description="PAC" evidence="8">
    <location>
        <begin position="595"/>
        <end position="647"/>
    </location>
</feature>
<dbReference type="Gene3D" id="3.30.565.10">
    <property type="entry name" value="Histidine kinase-like ATPase, C-terminal domain"/>
    <property type="match status" value="1"/>
</dbReference>
<evidence type="ECO:0000256" key="2">
    <source>
        <dbReference type="ARBA" id="ARBA00012438"/>
    </source>
</evidence>
<feature type="domain" description="PAC" evidence="8">
    <location>
        <begin position="216"/>
        <end position="268"/>
    </location>
</feature>
<evidence type="ECO:0000256" key="1">
    <source>
        <dbReference type="ARBA" id="ARBA00000085"/>
    </source>
</evidence>
<dbReference type="InterPro" id="IPR003594">
    <property type="entry name" value="HATPase_dom"/>
</dbReference>
<keyword evidence="5" id="KW-0418">Kinase</keyword>
<dbReference type="RefSeq" id="WP_257741691.1">
    <property type="nucleotide sequence ID" value="NZ_CP096115.1"/>
</dbReference>
<evidence type="ECO:0000256" key="4">
    <source>
        <dbReference type="ARBA" id="ARBA00022679"/>
    </source>
</evidence>
<dbReference type="EMBL" id="CP096115">
    <property type="protein sequence ID" value="UUX91539.1"/>
    <property type="molecule type" value="Genomic_DNA"/>
</dbReference>
<dbReference type="Pfam" id="PF13426">
    <property type="entry name" value="PAS_9"/>
    <property type="match status" value="3"/>
</dbReference>
<dbReference type="Pfam" id="PF08447">
    <property type="entry name" value="PAS_3"/>
    <property type="match status" value="1"/>
</dbReference>
<dbReference type="PROSITE" id="PS50112">
    <property type="entry name" value="PAS"/>
    <property type="match status" value="3"/>
</dbReference>
<evidence type="ECO:0000259" key="7">
    <source>
        <dbReference type="PROSITE" id="PS50112"/>
    </source>
</evidence>
<protein>
    <recommendedName>
        <fullName evidence="2">histidine kinase</fullName>
        <ecNumber evidence="2">2.7.13.3</ecNumber>
    </recommendedName>
</protein>
<dbReference type="SMART" id="SM00091">
    <property type="entry name" value="PAS"/>
    <property type="match status" value="4"/>
</dbReference>
<dbReference type="InterPro" id="IPR000014">
    <property type="entry name" value="PAS"/>
</dbReference>
<evidence type="ECO:0000313" key="10">
    <source>
        <dbReference type="Proteomes" id="UP001060368"/>
    </source>
</evidence>
<name>A0A9E7PM86_9EURY</name>
<dbReference type="SUPFAM" id="SSF55785">
    <property type="entry name" value="PYP-like sensor domain (PAS domain)"/>
    <property type="match status" value="4"/>
</dbReference>